<dbReference type="InterPro" id="IPR046860">
    <property type="entry name" value="SnoaL_5"/>
</dbReference>
<feature type="domain" description="SnoaL-like" evidence="1">
    <location>
        <begin position="1"/>
        <end position="118"/>
    </location>
</feature>
<evidence type="ECO:0000259" key="1">
    <source>
        <dbReference type="Pfam" id="PF20409"/>
    </source>
</evidence>
<sequence length="119" mass="13232">MTTQEVADKLVSICRSGDWTKAQKELYAENAVSIEPEATPAFDKETKGLAAIIEKGKKFDSMVQTMHSIAMSAPIVAPNSFACILDMDVTMKEGGRMNMKELCVYQVKDGKIVQEQFYM</sequence>
<reference evidence="2 3" key="1">
    <citation type="submission" date="2018-09" db="EMBL/GenBank/DDBJ databases">
        <title>Genome sequencing of strain 6GH32-13.</title>
        <authorList>
            <person name="Weon H.-Y."/>
            <person name="Heo J."/>
            <person name="Kwon S.-W."/>
        </authorList>
    </citation>
    <scope>NUCLEOTIDE SEQUENCE [LARGE SCALE GENOMIC DNA]</scope>
    <source>
        <strain evidence="2 3">5GH32-13</strain>
    </source>
</reference>
<evidence type="ECO:0000313" key="2">
    <source>
        <dbReference type="EMBL" id="AXY74344.1"/>
    </source>
</evidence>
<protein>
    <submittedName>
        <fullName evidence="2">Nuclear transport factor 2 family protein</fullName>
    </submittedName>
</protein>
<dbReference type="InterPro" id="IPR032710">
    <property type="entry name" value="NTF2-like_dom_sf"/>
</dbReference>
<gene>
    <name evidence="2" type="ORF">D3H65_10300</name>
</gene>
<organism evidence="2 3">
    <name type="scientific">Paraflavitalea soli</name>
    <dbReference type="NCBI Taxonomy" id="2315862"/>
    <lineage>
        <taxon>Bacteria</taxon>
        <taxon>Pseudomonadati</taxon>
        <taxon>Bacteroidota</taxon>
        <taxon>Chitinophagia</taxon>
        <taxon>Chitinophagales</taxon>
        <taxon>Chitinophagaceae</taxon>
        <taxon>Paraflavitalea</taxon>
    </lineage>
</organism>
<dbReference type="Proteomes" id="UP000263900">
    <property type="component" value="Chromosome"/>
</dbReference>
<dbReference type="RefSeq" id="WP_119050231.1">
    <property type="nucleotide sequence ID" value="NZ_CP032157.1"/>
</dbReference>
<dbReference type="EMBL" id="CP032157">
    <property type="protein sequence ID" value="AXY74344.1"/>
    <property type="molecule type" value="Genomic_DNA"/>
</dbReference>
<dbReference type="KEGG" id="pseg:D3H65_10300"/>
<dbReference type="OrthoDB" id="336094at2"/>
<keyword evidence="3" id="KW-1185">Reference proteome</keyword>
<name>A0A3B7MIS8_9BACT</name>
<dbReference type="SUPFAM" id="SSF54427">
    <property type="entry name" value="NTF2-like"/>
    <property type="match status" value="1"/>
</dbReference>
<proteinExistence type="predicted"/>
<dbReference type="AlphaFoldDB" id="A0A3B7MIS8"/>
<evidence type="ECO:0000313" key="3">
    <source>
        <dbReference type="Proteomes" id="UP000263900"/>
    </source>
</evidence>
<dbReference type="Gene3D" id="3.10.450.50">
    <property type="match status" value="1"/>
</dbReference>
<accession>A0A3B7MIS8</accession>
<dbReference type="Pfam" id="PF20409">
    <property type="entry name" value="SnoaL_5"/>
    <property type="match status" value="1"/>
</dbReference>